<dbReference type="AlphaFoldDB" id="A0A512HHE1"/>
<gene>
    <name evidence="4" type="ORF">RNA01_17950</name>
</gene>
<evidence type="ECO:0000313" key="5">
    <source>
        <dbReference type="Proteomes" id="UP000321717"/>
    </source>
</evidence>
<comment type="caution">
    <text evidence="4">The sequence shown here is derived from an EMBL/GenBank/DDBJ whole genome shotgun (WGS) entry which is preliminary data.</text>
</comment>
<keyword evidence="3" id="KW-0677">Repeat</keyword>
<evidence type="ECO:0000256" key="3">
    <source>
        <dbReference type="ARBA" id="ARBA00022737"/>
    </source>
</evidence>
<sequence length="107" mass="12031">MWIGYGAFIRAGLSIGDGAVVAAGAVVNKDVEPYSIVGGVPARMIRRRFDDRTIERLLAVQWWRFNIYELDGSVDDVSGCLDWLEANIERLRPFESKWWTAADVAVL</sequence>
<organism evidence="4 5">
    <name type="scientific">Ciceribacter naphthalenivorans</name>
    <dbReference type="NCBI Taxonomy" id="1118451"/>
    <lineage>
        <taxon>Bacteria</taxon>
        <taxon>Pseudomonadati</taxon>
        <taxon>Pseudomonadota</taxon>
        <taxon>Alphaproteobacteria</taxon>
        <taxon>Hyphomicrobiales</taxon>
        <taxon>Rhizobiaceae</taxon>
        <taxon>Ciceribacter</taxon>
    </lineage>
</organism>
<evidence type="ECO:0000256" key="2">
    <source>
        <dbReference type="ARBA" id="ARBA00022679"/>
    </source>
</evidence>
<dbReference type="Proteomes" id="UP000321717">
    <property type="component" value="Unassembled WGS sequence"/>
</dbReference>
<evidence type="ECO:0000313" key="4">
    <source>
        <dbReference type="EMBL" id="GEO84863.1"/>
    </source>
</evidence>
<name>A0A512HHE1_9HYPH</name>
<dbReference type="PROSITE" id="PS00101">
    <property type="entry name" value="HEXAPEP_TRANSFERASES"/>
    <property type="match status" value="1"/>
</dbReference>
<comment type="similarity">
    <text evidence="1">Belongs to the transferase hexapeptide repeat family.</text>
</comment>
<protein>
    <recommendedName>
        <fullName evidence="6">Acetyltransferase</fullName>
    </recommendedName>
</protein>
<dbReference type="InterPro" id="IPR018357">
    <property type="entry name" value="Hexapep_transf_CS"/>
</dbReference>
<accession>A0A512HHE1</accession>
<evidence type="ECO:0008006" key="6">
    <source>
        <dbReference type="Google" id="ProtNLM"/>
    </source>
</evidence>
<dbReference type="PANTHER" id="PTHR43300">
    <property type="entry name" value="ACETYLTRANSFERASE"/>
    <property type="match status" value="1"/>
</dbReference>
<keyword evidence="2" id="KW-0808">Transferase</keyword>
<dbReference type="InterPro" id="IPR050179">
    <property type="entry name" value="Trans_hexapeptide_repeat"/>
</dbReference>
<dbReference type="InterPro" id="IPR011004">
    <property type="entry name" value="Trimer_LpxA-like_sf"/>
</dbReference>
<reference evidence="4 5" key="1">
    <citation type="submission" date="2019-07" db="EMBL/GenBank/DDBJ databases">
        <title>Whole genome shotgun sequence of Rhizobium naphthalenivorans NBRC 107585.</title>
        <authorList>
            <person name="Hosoyama A."/>
            <person name="Uohara A."/>
            <person name="Ohji S."/>
            <person name="Ichikawa N."/>
        </authorList>
    </citation>
    <scope>NUCLEOTIDE SEQUENCE [LARGE SCALE GENOMIC DNA]</scope>
    <source>
        <strain evidence="4 5">NBRC 107585</strain>
    </source>
</reference>
<dbReference type="PANTHER" id="PTHR43300:SF11">
    <property type="entry name" value="ACETYLTRANSFERASE RV3034C-RELATED"/>
    <property type="match status" value="1"/>
</dbReference>
<dbReference type="Gene3D" id="2.160.10.10">
    <property type="entry name" value="Hexapeptide repeat proteins"/>
    <property type="match status" value="1"/>
</dbReference>
<dbReference type="GO" id="GO:0016740">
    <property type="term" value="F:transferase activity"/>
    <property type="evidence" value="ECO:0007669"/>
    <property type="project" value="UniProtKB-KW"/>
</dbReference>
<keyword evidence="5" id="KW-1185">Reference proteome</keyword>
<evidence type="ECO:0000256" key="1">
    <source>
        <dbReference type="ARBA" id="ARBA00007274"/>
    </source>
</evidence>
<proteinExistence type="inferred from homology"/>
<dbReference type="SUPFAM" id="SSF51161">
    <property type="entry name" value="Trimeric LpxA-like enzymes"/>
    <property type="match status" value="1"/>
</dbReference>
<dbReference type="EMBL" id="BJZP01000007">
    <property type="protein sequence ID" value="GEO84863.1"/>
    <property type="molecule type" value="Genomic_DNA"/>
</dbReference>